<dbReference type="InterPro" id="IPR036291">
    <property type="entry name" value="NAD(P)-bd_dom_sf"/>
</dbReference>
<dbReference type="Gene3D" id="3.40.50.720">
    <property type="entry name" value="NAD(P)-binding Rossmann-like Domain"/>
    <property type="match status" value="1"/>
</dbReference>
<dbReference type="AlphaFoldDB" id="M0ANA4"/>
<name>M0ANA4_9EURY</name>
<sequence length="71" mass="7311">MSTTPTTAFTLEDTVALVTGGGRSIGRAIACELAATDTAVCSHHPPPIARSTDKLESVVAKIKADGDWTAQ</sequence>
<protein>
    <submittedName>
        <fullName evidence="1">Short-chain dehydrogenase/reductase SDR</fullName>
    </submittedName>
</protein>
<organism evidence="1 2">
    <name type="scientific">Natrialba chahannaoensis JCM 10990</name>
    <dbReference type="NCBI Taxonomy" id="1227492"/>
    <lineage>
        <taxon>Archaea</taxon>
        <taxon>Methanobacteriati</taxon>
        <taxon>Methanobacteriota</taxon>
        <taxon>Stenosarchaea group</taxon>
        <taxon>Halobacteria</taxon>
        <taxon>Halobacteriales</taxon>
        <taxon>Natrialbaceae</taxon>
        <taxon>Natrialba</taxon>
    </lineage>
</organism>
<comment type="caution">
    <text evidence="1">The sequence shown here is derived from an EMBL/GenBank/DDBJ whole genome shotgun (WGS) entry which is preliminary data.</text>
</comment>
<gene>
    <name evidence="1" type="ORF">C482_11343</name>
</gene>
<dbReference type="PATRIC" id="fig|1227492.4.peg.2237"/>
<dbReference type="STRING" id="1227492.C482_11343"/>
<evidence type="ECO:0000313" key="2">
    <source>
        <dbReference type="Proteomes" id="UP000011693"/>
    </source>
</evidence>
<reference evidence="1 2" key="1">
    <citation type="journal article" date="2014" name="PLoS Genet.">
        <title>Phylogenetically driven sequencing of extremely halophilic archaea reveals strategies for static and dynamic osmo-response.</title>
        <authorList>
            <person name="Becker E.A."/>
            <person name="Seitzer P.M."/>
            <person name="Tritt A."/>
            <person name="Larsen D."/>
            <person name="Krusor M."/>
            <person name="Yao A.I."/>
            <person name="Wu D."/>
            <person name="Madern D."/>
            <person name="Eisen J.A."/>
            <person name="Darling A.E."/>
            <person name="Facciotti M.T."/>
        </authorList>
    </citation>
    <scope>NUCLEOTIDE SEQUENCE [LARGE SCALE GENOMIC DNA]</scope>
    <source>
        <strain evidence="1 2">JCM 10990</strain>
    </source>
</reference>
<accession>M0ANA4</accession>
<dbReference type="Proteomes" id="UP000011693">
    <property type="component" value="Unassembled WGS sequence"/>
</dbReference>
<evidence type="ECO:0000313" key="1">
    <source>
        <dbReference type="EMBL" id="ELY98868.1"/>
    </source>
</evidence>
<dbReference type="SUPFAM" id="SSF51735">
    <property type="entry name" value="NAD(P)-binding Rossmann-fold domains"/>
    <property type="match status" value="1"/>
</dbReference>
<dbReference type="EMBL" id="AOIN01000060">
    <property type="protein sequence ID" value="ELY98868.1"/>
    <property type="molecule type" value="Genomic_DNA"/>
</dbReference>
<keyword evidence="2" id="KW-1185">Reference proteome</keyword>
<proteinExistence type="predicted"/>